<evidence type="ECO:0000313" key="3">
    <source>
        <dbReference type="Proteomes" id="UP001364156"/>
    </source>
</evidence>
<gene>
    <name evidence="2" type="ORF">RZ517_02545</name>
</gene>
<organism evidence="2 3">
    <name type="scientific">Roseovarius phycicola</name>
    <dbReference type="NCBI Taxonomy" id="3080976"/>
    <lineage>
        <taxon>Bacteria</taxon>
        <taxon>Pseudomonadati</taxon>
        <taxon>Pseudomonadota</taxon>
        <taxon>Alphaproteobacteria</taxon>
        <taxon>Rhodobacterales</taxon>
        <taxon>Roseobacteraceae</taxon>
        <taxon>Roseovarius</taxon>
    </lineage>
</organism>
<keyword evidence="1" id="KW-0732">Signal</keyword>
<evidence type="ECO:0000256" key="1">
    <source>
        <dbReference type="SAM" id="SignalP"/>
    </source>
</evidence>
<keyword evidence="3" id="KW-1185">Reference proteome</keyword>
<reference evidence="2 3" key="1">
    <citation type="submission" date="2023-10" db="EMBL/GenBank/DDBJ databases">
        <title>Roseovarius strain S88 nov., isolated from a marine algae.</title>
        <authorList>
            <person name="Lee M.W."/>
            <person name="Lee J.K."/>
            <person name="Kim J.M."/>
            <person name="Choi D.G."/>
            <person name="Baek J.H."/>
            <person name="Bayburt H."/>
            <person name="Jung J.J."/>
            <person name="Han D.M."/>
            <person name="Jeon C.O."/>
        </authorList>
    </citation>
    <scope>NUCLEOTIDE SEQUENCE [LARGE SCALE GENOMIC DNA]</scope>
    <source>
        <strain evidence="2 3">S88</strain>
    </source>
</reference>
<dbReference type="EMBL" id="CP146069">
    <property type="protein sequence ID" value="WWR47087.1"/>
    <property type="molecule type" value="Genomic_DNA"/>
</dbReference>
<name>A0ABZ2HL44_9RHOB</name>
<sequence length="224" mass="23787">MKVKIFAAIIVSTLAAFPLAKAEAGDRYLSFDIVGGVTGDELGGFNTLGTFSNADDRQNEHFGLSLSYGLRDAATIGGIRLTPELEFAWLDDYSTTTASFPGLPTPLVFYSTSIQTARLGGNVWWPVQESALWRTEIGIGAGLLYRDISTTDGVVAGSGDDFSGYGQLGIRALRSVGPRGKLKVGVNYVRAGETDISLNGGAAGSYSVNTDSLELRLGYELKLN</sequence>
<feature type="signal peptide" evidence="1">
    <location>
        <begin position="1"/>
        <end position="22"/>
    </location>
</feature>
<dbReference type="Proteomes" id="UP001364156">
    <property type="component" value="Chromosome"/>
</dbReference>
<evidence type="ECO:0008006" key="4">
    <source>
        <dbReference type="Google" id="ProtNLM"/>
    </source>
</evidence>
<protein>
    <recommendedName>
        <fullName evidence="4">Outer membrane protein beta-barrel domain-containing protein</fullName>
    </recommendedName>
</protein>
<evidence type="ECO:0000313" key="2">
    <source>
        <dbReference type="EMBL" id="WWR47087.1"/>
    </source>
</evidence>
<feature type="chain" id="PRO_5047157099" description="Outer membrane protein beta-barrel domain-containing protein" evidence="1">
    <location>
        <begin position="23"/>
        <end position="224"/>
    </location>
</feature>
<dbReference type="RefSeq" id="WP_338549924.1">
    <property type="nucleotide sequence ID" value="NZ_CP146069.1"/>
</dbReference>
<accession>A0ABZ2HL44</accession>
<proteinExistence type="predicted"/>